<proteinExistence type="predicted"/>
<dbReference type="CDD" id="cd04301">
    <property type="entry name" value="NAT_SF"/>
    <property type="match status" value="1"/>
</dbReference>
<comment type="caution">
    <text evidence="2">The sequence shown here is derived from an EMBL/GenBank/DDBJ whole genome shotgun (WGS) entry which is preliminary data.</text>
</comment>
<dbReference type="GO" id="GO:0016747">
    <property type="term" value="F:acyltransferase activity, transferring groups other than amino-acyl groups"/>
    <property type="evidence" value="ECO:0007669"/>
    <property type="project" value="InterPro"/>
</dbReference>
<reference evidence="2" key="2">
    <citation type="submission" date="2020-09" db="EMBL/GenBank/DDBJ databases">
        <authorList>
            <person name="Sun Q."/>
            <person name="Zhou Y."/>
        </authorList>
    </citation>
    <scope>NUCLEOTIDE SEQUENCE</scope>
    <source>
        <strain evidence="2">CGMCC 1.12987</strain>
    </source>
</reference>
<organism evidence="2 3">
    <name type="scientific">Paenibacillus abyssi</name>
    <dbReference type="NCBI Taxonomy" id="1340531"/>
    <lineage>
        <taxon>Bacteria</taxon>
        <taxon>Bacillati</taxon>
        <taxon>Bacillota</taxon>
        <taxon>Bacilli</taxon>
        <taxon>Bacillales</taxon>
        <taxon>Paenibacillaceae</taxon>
        <taxon>Paenibacillus</taxon>
    </lineage>
</organism>
<dbReference type="Pfam" id="PF13508">
    <property type="entry name" value="Acetyltransf_7"/>
    <property type="match status" value="1"/>
</dbReference>
<keyword evidence="3" id="KW-1185">Reference proteome</keyword>
<dbReference type="RefSeq" id="WP_188532381.1">
    <property type="nucleotide sequence ID" value="NZ_BMGR01000012.1"/>
</dbReference>
<evidence type="ECO:0000259" key="1">
    <source>
        <dbReference type="PROSITE" id="PS51186"/>
    </source>
</evidence>
<protein>
    <submittedName>
        <fullName evidence="2">N-acetyltransferase</fullName>
    </submittedName>
</protein>
<dbReference type="PROSITE" id="PS51186">
    <property type="entry name" value="GNAT"/>
    <property type="match status" value="1"/>
</dbReference>
<name>A0A917FZG0_9BACL</name>
<dbReference type="InterPro" id="IPR016181">
    <property type="entry name" value="Acyl_CoA_acyltransferase"/>
</dbReference>
<reference evidence="2" key="1">
    <citation type="journal article" date="2014" name="Int. J. Syst. Evol. Microbiol.">
        <title>Complete genome sequence of Corynebacterium casei LMG S-19264T (=DSM 44701T), isolated from a smear-ripened cheese.</title>
        <authorList>
            <consortium name="US DOE Joint Genome Institute (JGI-PGF)"/>
            <person name="Walter F."/>
            <person name="Albersmeier A."/>
            <person name="Kalinowski J."/>
            <person name="Ruckert C."/>
        </authorList>
    </citation>
    <scope>NUCLEOTIDE SEQUENCE</scope>
    <source>
        <strain evidence="2">CGMCC 1.12987</strain>
    </source>
</reference>
<dbReference type="Gene3D" id="3.40.630.30">
    <property type="match status" value="1"/>
</dbReference>
<dbReference type="SUPFAM" id="SSF55729">
    <property type="entry name" value="Acyl-CoA N-acyltransferases (Nat)"/>
    <property type="match status" value="1"/>
</dbReference>
<gene>
    <name evidence="2" type="ORF">GCM10010916_35160</name>
</gene>
<dbReference type="Proteomes" id="UP000644756">
    <property type="component" value="Unassembled WGS sequence"/>
</dbReference>
<evidence type="ECO:0000313" key="2">
    <source>
        <dbReference type="EMBL" id="GGG15212.1"/>
    </source>
</evidence>
<evidence type="ECO:0000313" key="3">
    <source>
        <dbReference type="Proteomes" id="UP000644756"/>
    </source>
</evidence>
<sequence>MEVYYNEYFISDDKSKIDYDVVIGYLQRSYWASKRSPERIKQSIDHSKCIGVYLGDLQIGFARIITDEATMFYLCDVFILEEYQGKGIGKKLIETIVHAEEYEWMTGILGTLDAHGLYEQFGFVKDSERLMRRTAQGRDT</sequence>
<dbReference type="InterPro" id="IPR000182">
    <property type="entry name" value="GNAT_dom"/>
</dbReference>
<dbReference type="AlphaFoldDB" id="A0A917FZG0"/>
<dbReference type="PANTHER" id="PTHR43233">
    <property type="entry name" value="FAMILY N-ACETYLTRANSFERASE, PUTATIVE (AFU_ORTHOLOGUE AFUA_6G03350)-RELATED"/>
    <property type="match status" value="1"/>
</dbReference>
<accession>A0A917FZG0</accession>
<dbReference type="PANTHER" id="PTHR43233:SF1">
    <property type="entry name" value="FAMILY N-ACETYLTRANSFERASE, PUTATIVE (AFU_ORTHOLOGUE AFUA_6G03350)-RELATED"/>
    <property type="match status" value="1"/>
</dbReference>
<dbReference type="InterPro" id="IPR053144">
    <property type="entry name" value="Acetyltransferase_Butenolide"/>
</dbReference>
<dbReference type="EMBL" id="BMGR01000012">
    <property type="protein sequence ID" value="GGG15212.1"/>
    <property type="molecule type" value="Genomic_DNA"/>
</dbReference>
<feature type="domain" description="N-acetyltransferase" evidence="1">
    <location>
        <begin position="8"/>
        <end position="140"/>
    </location>
</feature>